<protein>
    <submittedName>
        <fullName evidence="9">Sulfatase-like hydrolase/transferase</fullName>
    </submittedName>
</protein>
<keyword evidence="4 7" id="KW-0812">Transmembrane</keyword>
<organism evidence="9 10">
    <name type="scientific">Psychroflexus longus</name>
    <dbReference type="NCBI Taxonomy" id="2873596"/>
    <lineage>
        <taxon>Bacteria</taxon>
        <taxon>Pseudomonadati</taxon>
        <taxon>Bacteroidota</taxon>
        <taxon>Flavobacteriia</taxon>
        <taxon>Flavobacteriales</taxon>
        <taxon>Flavobacteriaceae</taxon>
        <taxon>Psychroflexus</taxon>
    </lineage>
</organism>
<feature type="transmembrane region" description="Helical" evidence="7">
    <location>
        <begin position="40"/>
        <end position="57"/>
    </location>
</feature>
<keyword evidence="5 7" id="KW-1133">Transmembrane helix</keyword>
<evidence type="ECO:0000256" key="5">
    <source>
        <dbReference type="ARBA" id="ARBA00022989"/>
    </source>
</evidence>
<dbReference type="CDD" id="cd16017">
    <property type="entry name" value="LptA"/>
    <property type="match status" value="1"/>
</dbReference>
<feature type="transmembrane region" description="Helical" evidence="7">
    <location>
        <begin position="64"/>
        <end position="83"/>
    </location>
</feature>
<keyword evidence="6 7" id="KW-0472">Membrane</keyword>
<dbReference type="RefSeq" id="WP_224460709.1">
    <property type="nucleotide sequence ID" value="NZ_JAIQZE010000004.1"/>
</dbReference>
<evidence type="ECO:0000313" key="10">
    <source>
        <dbReference type="Proteomes" id="UP001199314"/>
    </source>
</evidence>
<feature type="transmembrane region" description="Helical" evidence="7">
    <location>
        <begin position="147"/>
        <end position="168"/>
    </location>
</feature>
<dbReference type="PANTHER" id="PTHR30443">
    <property type="entry name" value="INNER MEMBRANE PROTEIN"/>
    <property type="match status" value="1"/>
</dbReference>
<evidence type="ECO:0000313" key="9">
    <source>
        <dbReference type="EMBL" id="MBZ9778353.1"/>
    </source>
</evidence>
<dbReference type="InterPro" id="IPR017850">
    <property type="entry name" value="Alkaline_phosphatase_core_sf"/>
</dbReference>
<feature type="domain" description="Sulfatase N-terminal" evidence="8">
    <location>
        <begin position="213"/>
        <end position="489"/>
    </location>
</feature>
<dbReference type="InterPro" id="IPR040423">
    <property type="entry name" value="PEA_transferase"/>
</dbReference>
<dbReference type="SUPFAM" id="SSF53649">
    <property type="entry name" value="Alkaline phosphatase-like"/>
    <property type="match status" value="1"/>
</dbReference>
<comment type="subcellular location">
    <subcellularLocation>
        <location evidence="1">Cell membrane</location>
        <topology evidence="1">Multi-pass membrane protein</topology>
    </subcellularLocation>
</comment>
<sequence length="532" mass="61933">MNQKYKFIILWMFPLFTSLVLQGLSFGWNRVVLGNALENFFTLLILLSILLLLTAKIRRIIQYLFYVLWTLSCLIETIYYYIFKANLSASSIYILLETNLAESKEFFEFYFNPSILIMVIGYLIFIILFFANGIALNIDVSNFKRKLLPFFTLILSVVFLLKTGYIQYNFAFLTLRSIKEYIIEYKEIDSFNIDKSIVDIKGFSFNDNLEKATFVLILGESTTRSRLSLYGYSRNTTPYLKSIQSNLKVYDDVISPNAFTIGSLRKVLTLNGLSDMNDFSIIQLMNQAGFKTFWISNQRPIGEYESLVTKIASASDVYQIKNTALDGSITPHDEVLIPLFEKALDDDAPLKFVVLHPLGTHMKYSDRYPESFQKFKGESPSNFKNVRAQQLSNDYDNAILYYDHFIEQIHKKLQVLEEPSYMIYFSDHGEEVFTDIDFAGHMDDNPTKSMYEIPFFLWTNSKFKNSKPLTSNLKSPYSVQYFMHSFSDLNKIKFEGFDSTKSIFSEDFRPHKRIIANDIDYDLYFENTSQNN</sequence>
<evidence type="ECO:0000256" key="6">
    <source>
        <dbReference type="ARBA" id="ARBA00023136"/>
    </source>
</evidence>
<reference evidence="10" key="1">
    <citation type="submission" date="2023-07" db="EMBL/GenBank/DDBJ databases">
        <title>Novel species isolated from saline lakes on Tibetan Plateau.</title>
        <authorList>
            <person name="Lu H."/>
        </authorList>
    </citation>
    <scope>NUCLEOTIDE SEQUENCE [LARGE SCALE GENOMIC DNA]</scope>
    <source>
        <strain evidence="10">CAK8W</strain>
    </source>
</reference>
<name>A0ABS7XIR7_9FLAO</name>
<evidence type="ECO:0000256" key="2">
    <source>
        <dbReference type="ARBA" id="ARBA00022475"/>
    </source>
</evidence>
<comment type="caution">
    <text evidence="9">The sequence shown here is derived from an EMBL/GenBank/DDBJ whole genome shotgun (WGS) entry which is preliminary data.</text>
</comment>
<feature type="transmembrane region" description="Helical" evidence="7">
    <location>
        <begin position="115"/>
        <end position="135"/>
    </location>
</feature>
<accession>A0ABS7XIR7</accession>
<keyword evidence="3" id="KW-0808">Transferase</keyword>
<dbReference type="InterPro" id="IPR000917">
    <property type="entry name" value="Sulfatase_N"/>
</dbReference>
<dbReference type="Gene3D" id="3.40.720.10">
    <property type="entry name" value="Alkaline Phosphatase, subunit A"/>
    <property type="match status" value="1"/>
</dbReference>
<gene>
    <name evidence="9" type="ORF">LB452_05395</name>
</gene>
<evidence type="ECO:0000259" key="8">
    <source>
        <dbReference type="Pfam" id="PF00884"/>
    </source>
</evidence>
<feature type="transmembrane region" description="Helical" evidence="7">
    <location>
        <begin position="7"/>
        <end position="28"/>
    </location>
</feature>
<evidence type="ECO:0000256" key="4">
    <source>
        <dbReference type="ARBA" id="ARBA00022692"/>
    </source>
</evidence>
<dbReference type="EMBL" id="JAIQZE010000004">
    <property type="protein sequence ID" value="MBZ9778353.1"/>
    <property type="molecule type" value="Genomic_DNA"/>
</dbReference>
<dbReference type="Pfam" id="PF00884">
    <property type="entry name" value="Sulfatase"/>
    <property type="match status" value="1"/>
</dbReference>
<evidence type="ECO:0000256" key="7">
    <source>
        <dbReference type="SAM" id="Phobius"/>
    </source>
</evidence>
<keyword evidence="2" id="KW-1003">Cell membrane</keyword>
<dbReference type="InterPro" id="IPR058130">
    <property type="entry name" value="PEA_transf_C"/>
</dbReference>
<dbReference type="Proteomes" id="UP001199314">
    <property type="component" value="Unassembled WGS sequence"/>
</dbReference>
<proteinExistence type="predicted"/>
<evidence type="ECO:0000256" key="1">
    <source>
        <dbReference type="ARBA" id="ARBA00004651"/>
    </source>
</evidence>
<evidence type="ECO:0000256" key="3">
    <source>
        <dbReference type="ARBA" id="ARBA00022679"/>
    </source>
</evidence>
<keyword evidence="10" id="KW-1185">Reference proteome</keyword>
<dbReference type="PANTHER" id="PTHR30443:SF2">
    <property type="entry name" value="PHOSPHOETHANOLAMINE TRANSFERASE EPTC"/>
    <property type="match status" value="1"/>
</dbReference>